<evidence type="ECO:0000256" key="9">
    <source>
        <dbReference type="ARBA" id="ARBA00022763"/>
    </source>
</evidence>
<evidence type="ECO:0000256" key="13">
    <source>
        <dbReference type="ARBA" id="ARBA00023211"/>
    </source>
</evidence>
<evidence type="ECO:0000313" key="20">
    <source>
        <dbReference type="EMBL" id="BEI94452.1"/>
    </source>
</evidence>
<dbReference type="Gene3D" id="3.60.21.10">
    <property type="match status" value="1"/>
</dbReference>
<comment type="subcellular location">
    <subcellularLocation>
        <location evidence="3">Chromosome</location>
    </subcellularLocation>
    <subcellularLocation>
        <location evidence="2 16">Nucleus</location>
    </subcellularLocation>
</comment>
<dbReference type="GO" id="GO:0042138">
    <property type="term" value="P:meiotic DNA double-strand break formation"/>
    <property type="evidence" value="ECO:0007669"/>
    <property type="project" value="TreeGrafter"/>
</dbReference>
<feature type="region of interest" description="Disordered" evidence="18">
    <location>
        <begin position="1"/>
        <end position="34"/>
    </location>
</feature>
<dbReference type="PANTHER" id="PTHR10139">
    <property type="entry name" value="DOUBLE-STRAND BREAK REPAIR PROTEIN MRE11"/>
    <property type="match status" value="1"/>
</dbReference>
<dbReference type="GO" id="GO:0007095">
    <property type="term" value="P:mitotic G2 DNA damage checkpoint signaling"/>
    <property type="evidence" value="ECO:0007669"/>
    <property type="project" value="TreeGrafter"/>
</dbReference>
<evidence type="ECO:0000256" key="2">
    <source>
        <dbReference type="ARBA" id="ARBA00004123"/>
    </source>
</evidence>
<keyword evidence="8 16" id="KW-0255">Endonuclease</keyword>
<dbReference type="InterPro" id="IPR029052">
    <property type="entry name" value="Metallo-depent_PP-like"/>
</dbReference>
<dbReference type="RefSeq" id="XP_060459717.1">
    <property type="nucleotide sequence ID" value="XM_060603421.1"/>
</dbReference>
<evidence type="ECO:0000256" key="7">
    <source>
        <dbReference type="ARBA" id="ARBA00022723"/>
    </source>
</evidence>
<dbReference type="GO" id="GO:0030870">
    <property type="term" value="C:Mre11 complex"/>
    <property type="evidence" value="ECO:0007669"/>
    <property type="project" value="UniProtKB-UniRule"/>
</dbReference>
<evidence type="ECO:0000256" key="1">
    <source>
        <dbReference type="ARBA" id="ARBA00001936"/>
    </source>
</evidence>
<gene>
    <name evidence="20" type="primary">MRE11</name>
    <name evidence="20" type="ORF">CcaverHIS019_0700240</name>
</gene>
<evidence type="ECO:0000256" key="10">
    <source>
        <dbReference type="ARBA" id="ARBA00022801"/>
    </source>
</evidence>
<dbReference type="PIRSF" id="PIRSF000882">
    <property type="entry name" value="DSB_repair_MRE11"/>
    <property type="match status" value="1"/>
</dbReference>
<dbReference type="Pfam" id="PF04152">
    <property type="entry name" value="Mre11_DNA_bind"/>
    <property type="match status" value="1"/>
</dbReference>
<keyword evidence="9 16" id="KW-0227">DNA damage</keyword>
<evidence type="ECO:0000256" key="3">
    <source>
        <dbReference type="ARBA" id="ARBA00004286"/>
    </source>
</evidence>
<dbReference type="PANTHER" id="PTHR10139:SF1">
    <property type="entry name" value="DOUBLE-STRAND BREAK REPAIR PROTEIN MRE11"/>
    <property type="match status" value="1"/>
</dbReference>
<protein>
    <recommendedName>
        <fullName evidence="16">Double-strand break repair protein</fullName>
    </recommendedName>
</protein>
<evidence type="ECO:0000256" key="8">
    <source>
        <dbReference type="ARBA" id="ARBA00022759"/>
    </source>
</evidence>
<feature type="compositionally biased region" description="Basic and acidic residues" evidence="18">
    <location>
        <begin position="1"/>
        <end position="14"/>
    </location>
</feature>
<evidence type="ECO:0000256" key="12">
    <source>
        <dbReference type="ARBA" id="ARBA00023204"/>
    </source>
</evidence>
<keyword evidence="5" id="KW-0158">Chromosome</keyword>
<keyword evidence="15 16" id="KW-0469">Meiosis</keyword>
<dbReference type="Proteomes" id="UP001233271">
    <property type="component" value="Chromosome 7a"/>
</dbReference>
<evidence type="ECO:0000313" key="21">
    <source>
        <dbReference type="Proteomes" id="UP001233271"/>
    </source>
</evidence>
<dbReference type="GO" id="GO:0097552">
    <property type="term" value="P:mitochondrial double-strand break repair via homologous recombination"/>
    <property type="evidence" value="ECO:0007669"/>
    <property type="project" value="TreeGrafter"/>
</dbReference>
<dbReference type="InterPro" id="IPR004843">
    <property type="entry name" value="Calcineurin-like_PHP"/>
</dbReference>
<keyword evidence="6 16" id="KW-0540">Nuclease</keyword>
<dbReference type="GO" id="GO:0000724">
    <property type="term" value="P:double-strand break repair via homologous recombination"/>
    <property type="evidence" value="ECO:0007669"/>
    <property type="project" value="TreeGrafter"/>
</dbReference>
<dbReference type="SMART" id="SM01347">
    <property type="entry name" value="Mre11_DNA_bind"/>
    <property type="match status" value="1"/>
</dbReference>
<evidence type="ECO:0000256" key="5">
    <source>
        <dbReference type="ARBA" id="ARBA00022454"/>
    </source>
</evidence>
<comment type="function">
    <text evidence="16">Core component of the MRN complex, which plays a central role in double-strand break (DSB) repair, DNA recombination, maintenance of telomere integrity and meiosis. The MRN complex is involved in the repair of DNA double-strand breaks (DSBs) via homologous recombination (HR), an error-free mechanism which primarily occurs during S and G2 phases. The complex (1) mediates the end resection of damaged DNA, which generates proper single-stranded DNA, a key initial steps in HR, and is (2) required for the recruitment of other repair factors and efficient activation of ATM and ATR upon DNA damage. Within the MRN complex, MRE11 possesses both single-strand endonuclease activity and double-strand-specific 3'-5' exonuclease activity. MRE11 first endonucleolytically cleaves the 5' strand at DNA DSB ends to prevent non-homologous end joining (NHEJ) and licence HR. It then generates a single-stranded DNA gap via 3' to 5' exonucleolytic degradation, which is required for single-strand invasion and recombination.</text>
</comment>
<dbReference type="GO" id="GO:0006303">
    <property type="term" value="P:double-strand break repair via nonhomologous end joining"/>
    <property type="evidence" value="ECO:0007669"/>
    <property type="project" value="TreeGrafter"/>
</dbReference>
<feature type="domain" description="Mre11 DNA-binding" evidence="19">
    <location>
        <begin position="339"/>
        <end position="511"/>
    </location>
</feature>
<dbReference type="GO" id="GO:0000014">
    <property type="term" value="F:single-stranded DNA endodeoxyribonuclease activity"/>
    <property type="evidence" value="ECO:0007669"/>
    <property type="project" value="TreeGrafter"/>
</dbReference>
<evidence type="ECO:0000256" key="15">
    <source>
        <dbReference type="ARBA" id="ARBA00023254"/>
    </source>
</evidence>
<evidence type="ECO:0000259" key="19">
    <source>
        <dbReference type="SMART" id="SM01347"/>
    </source>
</evidence>
<evidence type="ECO:0000256" key="17">
    <source>
        <dbReference type="PIRSR" id="PIRSR000882-1"/>
    </source>
</evidence>
<dbReference type="GO" id="GO:0030145">
    <property type="term" value="F:manganese ion binding"/>
    <property type="evidence" value="ECO:0007669"/>
    <property type="project" value="UniProtKB-UniRule"/>
</dbReference>
<dbReference type="EMBL" id="AP028218">
    <property type="protein sequence ID" value="BEI94452.1"/>
    <property type="molecule type" value="Genomic_DNA"/>
</dbReference>
<evidence type="ECO:0000256" key="4">
    <source>
        <dbReference type="ARBA" id="ARBA00009028"/>
    </source>
</evidence>
<dbReference type="KEGG" id="ccac:CcaHIS019_0700240"/>
<dbReference type="Gene3D" id="3.30.110.110">
    <property type="entry name" value="Mre11, capping domain"/>
    <property type="match status" value="1"/>
</dbReference>
<evidence type="ECO:0000256" key="18">
    <source>
        <dbReference type="SAM" id="MobiDB-lite"/>
    </source>
</evidence>
<dbReference type="SUPFAM" id="SSF56300">
    <property type="entry name" value="Metallo-dependent phosphatases"/>
    <property type="match status" value="1"/>
</dbReference>
<organism evidence="20 21">
    <name type="scientific">Cutaneotrichosporon cavernicola</name>
    <dbReference type="NCBI Taxonomy" id="279322"/>
    <lineage>
        <taxon>Eukaryota</taxon>
        <taxon>Fungi</taxon>
        <taxon>Dikarya</taxon>
        <taxon>Basidiomycota</taxon>
        <taxon>Agaricomycotina</taxon>
        <taxon>Tremellomycetes</taxon>
        <taxon>Trichosporonales</taxon>
        <taxon>Trichosporonaceae</taxon>
        <taxon>Cutaneotrichosporon</taxon>
    </lineage>
</organism>
<dbReference type="InterPro" id="IPR007281">
    <property type="entry name" value="Mre11_DNA-bd"/>
</dbReference>
<dbReference type="GO" id="GO:0031573">
    <property type="term" value="P:mitotic intra-S DNA damage checkpoint signaling"/>
    <property type="evidence" value="ECO:0007669"/>
    <property type="project" value="TreeGrafter"/>
</dbReference>
<keyword evidence="14 16" id="KW-0539">Nucleus</keyword>
<name>A0AA48L9H4_9TREE</name>
<dbReference type="GO" id="GO:0008296">
    <property type="term" value="F:3'-5'-DNA exonuclease activity"/>
    <property type="evidence" value="ECO:0007669"/>
    <property type="project" value="InterPro"/>
</dbReference>
<dbReference type="CDD" id="cd00840">
    <property type="entry name" value="MPP_Mre11_N"/>
    <property type="match status" value="1"/>
</dbReference>
<comment type="cofactor">
    <cofactor evidence="1 16">
        <name>Mn(2+)</name>
        <dbReference type="ChEBI" id="CHEBI:29035"/>
    </cofactor>
</comment>
<dbReference type="Pfam" id="PF00149">
    <property type="entry name" value="Metallophos"/>
    <property type="match status" value="1"/>
</dbReference>
<feature type="compositionally biased region" description="Acidic residues" evidence="18">
    <location>
        <begin position="599"/>
        <end position="613"/>
    </location>
</feature>
<dbReference type="InterPro" id="IPR003701">
    <property type="entry name" value="Mre11"/>
</dbReference>
<evidence type="ECO:0000256" key="14">
    <source>
        <dbReference type="ARBA" id="ARBA00023242"/>
    </source>
</evidence>
<dbReference type="InterPro" id="IPR041796">
    <property type="entry name" value="Mre11_N"/>
</dbReference>
<dbReference type="GeneID" id="85498322"/>
<sequence length="745" mass="82009">MCGVSDEYHGHESQRVPPSTAAEPPPSIPQPDQDNCFRILIATDNHLGYAEKDPVRGQDSINTFREILEIARDQDVDFILLAGDLFHENRVSRTCLYQTIALLRQYTFGDKPVSFELLSDPMDGAAPGYDFPAVNYEDSNLNVGIPVFSIHGNHDDPQGTGPEGALCPLDVLSVAGVLNYFGKVDLPSGQSHNQSSTEGDTVNIRPVLLRKGSTNLGLYGVGNIKDIRFHYQLRSNGVKMFMPRDGDGGIAADDWFNLLLIHQNRVKHGPQQAVPEGMFDDSIKLVLWGHEHDCRIWPEQVEGKPYFISQPGSSVATSLAHGEALPKHVGILSIQGDKFQIAEMPLKTVRPFEIDELQLLQEAESDGSKINLDDKDTISAVLRDKVEELISKARLNWEATHDVATEEMMLPLIRLRVETTGAKEMTNPVRFGQDFIGRVANPRDILQYYRMKVAKRKDVLIDEDEDEDPAAMTTTDRLAKIRMAKLVKQYLHAQNLDLLVEDGLEEAVMRFVDKDDKDAIKDFVRDSLKTVGKSAPAQAIVVDHEEDMIEFMARAKEQANEHWADNPQPEKAVGKKKVGGVRTTLTLQNKKAQNSDIDSMAEDSMPEQSDEDVPPPRGGRGTRGNAAAKTTKKGSTRATASNARQKLFDLGSDGSDPMDSDDVSVASEDRSRKPSKAPAKAPGRVASSRYTDRGTANKTATAAGKATPKTTRSTRAGASSRSQPRQTQLSFSKGRGSKLVDSDSD</sequence>
<feature type="compositionally biased region" description="Polar residues" evidence="18">
    <location>
        <begin position="583"/>
        <end position="597"/>
    </location>
</feature>
<feature type="active site" description="Proton donor" evidence="17">
    <location>
        <position position="154"/>
    </location>
</feature>
<evidence type="ECO:0000256" key="11">
    <source>
        <dbReference type="ARBA" id="ARBA00022839"/>
    </source>
</evidence>
<keyword evidence="12 16" id="KW-0234">DNA repair</keyword>
<keyword evidence="21" id="KW-1185">Reference proteome</keyword>
<dbReference type="GO" id="GO:0000723">
    <property type="term" value="P:telomere maintenance"/>
    <property type="evidence" value="ECO:0007669"/>
    <property type="project" value="TreeGrafter"/>
</dbReference>
<accession>A0AA48L9H4</accession>
<dbReference type="InterPro" id="IPR038487">
    <property type="entry name" value="Mre11_capping_dom"/>
</dbReference>
<evidence type="ECO:0000256" key="16">
    <source>
        <dbReference type="PIRNR" id="PIRNR000882"/>
    </source>
</evidence>
<evidence type="ECO:0000256" key="6">
    <source>
        <dbReference type="ARBA" id="ARBA00022722"/>
    </source>
</evidence>
<keyword evidence="13 16" id="KW-0464">Manganese</keyword>
<keyword evidence="7" id="KW-0479">Metal-binding</keyword>
<dbReference type="GO" id="GO:0035861">
    <property type="term" value="C:site of double-strand break"/>
    <property type="evidence" value="ECO:0007669"/>
    <property type="project" value="TreeGrafter"/>
</dbReference>
<dbReference type="FunFam" id="3.60.21.10:FF:000011">
    <property type="entry name" value="Double-strand break repair protein"/>
    <property type="match status" value="1"/>
</dbReference>
<dbReference type="AlphaFoldDB" id="A0AA48L9H4"/>
<keyword evidence="11 16" id="KW-0269">Exonuclease</keyword>
<feature type="region of interest" description="Disordered" evidence="18">
    <location>
        <begin position="558"/>
        <end position="745"/>
    </location>
</feature>
<comment type="similarity">
    <text evidence="4 16">Belongs to the MRE11/RAD32 family.</text>
</comment>
<reference evidence="20" key="1">
    <citation type="journal article" date="2023" name="BMC Genomics">
        <title>Chromosome-level genome assemblies of Cutaneotrichosporon spp. (Trichosporonales, Basidiomycota) reveal imbalanced evolution between nucleotide sequences and chromosome synteny.</title>
        <authorList>
            <person name="Kobayashi Y."/>
            <person name="Kayamori A."/>
            <person name="Aoki K."/>
            <person name="Shiwa Y."/>
            <person name="Matsutani M."/>
            <person name="Fujita N."/>
            <person name="Sugita T."/>
            <person name="Iwasaki W."/>
            <person name="Tanaka N."/>
            <person name="Takashima M."/>
        </authorList>
    </citation>
    <scope>NUCLEOTIDE SEQUENCE</scope>
    <source>
        <strain evidence="20">HIS019</strain>
    </source>
</reference>
<proteinExistence type="inferred from homology"/>
<keyword evidence="10 16" id="KW-0378">Hydrolase</keyword>
<feature type="compositionally biased region" description="Low complexity" evidence="18">
    <location>
        <begin position="696"/>
        <end position="722"/>
    </location>
</feature>